<feature type="coiled-coil region" evidence="1">
    <location>
        <begin position="18"/>
        <end position="45"/>
    </location>
</feature>
<dbReference type="AlphaFoldDB" id="A0A024TSK4"/>
<feature type="compositionally biased region" description="Basic and acidic residues" evidence="2">
    <location>
        <begin position="604"/>
        <end position="624"/>
    </location>
</feature>
<accession>A0A024TSK4</accession>
<name>A0A024TSK4_9STRA</name>
<feature type="coiled-coil region" evidence="1">
    <location>
        <begin position="393"/>
        <end position="427"/>
    </location>
</feature>
<keyword evidence="1" id="KW-0175">Coiled coil</keyword>
<feature type="compositionally biased region" description="Polar residues" evidence="2">
    <location>
        <begin position="521"/>
        <end position="531"/>
    </location>
</feature>
<evidence type="ECO:0000256" key="1">
    <source>
        <dbReference type="SAM" id="Coils"/>
    </source>
</evidence>
<organism evidence="3">
    <name type="scientific">Aphanomyces invadans</name>
    <dbReference type="NCBI Taxonomy" id="157072"/>
    <lineage>
        <taxon>Eukaryota</taxon>
        <taxon>Sar</taxon>
        <taxon>Stramenopiles</taxon>
        <taxon>Oomycota</taxon>
        <taxon>Saprolegniomycetes</taxon>
        <taxon>Saprolegniales</taxon>
        <taxon>Verrucalvaceae</taxon>
        <taxon>Aphanomyces</taxon>
    </lineage>
</organism>
<dbReference type="OrthoDB" id="71899at2759"/>
<evidence type="ECO:0000256" key="2">
    <source>
        <dbReference type="SAM" id="MobiDB-lite"/>
    </source>
</evidence>
<dbReference type="eggNOG" id="ENOG502RZJQ">
    <property type="taxonomic scope" value="Eukaryota"/>
</dbReference>
<feature type="coiled-coil region" evidence="1">
    <location>
        <begin position="308"/>
        <end position="367"/>
    </location>
</feature>
<dbReference type="RefSeq" id="XP_008875109.1">
    <property type="nucleotide sequence ID" value="XM_008876887.1"/>
</dbReference>
<feature type="compositionally biased region" description="Low complexity" evidence="2">
    <location>
        <begin position="629"/>
        <end position="642"/>
    </location>
</feature>
<dbReference type="VEuPathDB" id="FungiDB:H310_10482"/>
<protein>
    <submittedName>
        <fullName evidence="3">Uncharacterized protein</fullName>
    </submittedName>
</protein>
<dbReference type="EMBL" id="KI913977">
    <property type="protein sequence ID" value="ETV96317.1"/>
    <property type="molecule type" value="Genomic_DNA"/>
</dbReference>
<feature type="coiled-coil region" evidence="1">
    <location>
        <begin position="88"/>
        <end position="138"/>
    </location>
</feature>
<dbReference type="GeneID" id="20087532"/>
<feature type="compositionally biased region" description="Polar residues" evidence="2">
    <location>
        <begin position="565"/>
        <end position="574"/>
    </location>
</feature>
<proteinExistence type="predicted"/>
<evidence type="ECO:0000313" key="3">
    <source>
        <dbReference type="EMBL" id="ETV96317.1"/>
    </source>
</evidence>
<feature type="region of interest" description="Disordered" evidence="2">
    <location>
        <begin position="604"/>
        <end position="642"/>
    </location>
</feature>
<sequence>MVKKHGSAYGQSQATTGSTALQARLRQAEDALATALKTIAVQQDREKELRKLLEVHSLKEPSDGDGRAVNSLVEAKAQALNNIHTQKVRTLMKSIHQLQEQVATMKAQDKEHRRSALIQNLRKQQRDQELVMEVLKDTLKTKVGEFNNSLDAVNDYILKKTLGGPKRFRPKTREEIELEFVELDKKYKRVLASLKRAKSVAAQDAPAEDATPPADTSSVDVEAMQREIESLRVLVAAKDNNLQAQTADNLALKKRVDELLLYDVSDVMARLTLGRVHDKWVRTKAKYAASKEAIAKLESDAIRLIQAKEQETALREQVEAELACLQDMQAQDAANGSSVHATLQHQIQALKAQEAALLEQMEAQTQKWTDDRLAILAQIRTQEAHVASIEAQSKASASQVQDLTAERDELKAKLDAAVAAAAALQQTLAAQHDEAEMSNDAAALKAATSKETELLALVGAKDQQLKAFEKQILASKLLARLHKKEKEQLLLQMDKLRTLVSNSAPPTDTSRVIAQAQLKLSTEEPLSSESVTPAVPPHNEDPTPPSEIPMGKPTTSLGQYPPTESPASTQSETGWEQADHGETRQSSPDEFVDRVVSSALLKRTKDVLHARNEGKSEEGARPLETHSFAAATDADALTTAVE</sequence>
<feature type="region of interest" description="Disordered" evidence="2">
    <location>
        <begin position="521"/>
        <end position="592"/>
    </location>
</feature>
<gene>
    <name evidence="3" type="ORF">H310_10482</name>
</gene>
<reference evidence="3" key="1">
    <citation type="submission" date="2013-12" db="EMBL/GenBank/DDBJ databases">
        <title>The Genome Sequence of Aphanomyces invadans NJM9701.</title>
        <authorList>
            <consortium name="The Broad Institute Genomics Platform"/>
            <person name="Russ C."/>
            <person name="Tyler B."/>
            <person name="van West P."/>
            <person name="Dieguez-Uribeondo J."/>
            <person name="Young S.K."/>
            <person name="Zeng Q."/>
            <person name="Gargeya S."/>
            <person name="Fitzgerald M."/>
            <person name="Abouelleil A."/>
            <person name="Alvarado L."/>
            <person name="Chapman S.B."/>
            <person name="Gainer-Dewar J."/>
            <person name="Goldberg J."/>
            <person name="Griggs A."/>
            <person name="Gujja S."/>
            <person name="Hansen M."/>
            <person name="Howarth C."/>
            <person name="Imamovic A."/>
            <person name="Ireland A."/>
            <person name="Larimer J."/>
            <person name="McCowan C."/>
            <person name="Murphy C."/>
            <person name="Pearson M."/>
            <person name="Poon T.W."/>
            <person name="Priest M."/>
            <person name="Roberts A."/>
            <person name="Saif S."/>
            <person name="Shea T."/>
            <person name="Sykes S."/>
            <person name="Wortman J."/>
            <person name="Nusbaum C."/>
            <person name="Birren B."/>
        </authorList>
    </citation>
    <scope>NUCLEOTIDE SEQUENCE [LARGE SCALE GENOMIC DNA]</scope>
    <source>
        <strain evidence="3">NJM9701</strain>
    </source>
</reference>